<keyword evidence="1" id="KW-0812">Transmembrane</keyword>
<dbReference type="AlphaFoldDB" id="A0A1A9ULE7"/>
<dbReference type="Proteomes" id="UP000078200">
    <property type="component" value="Unassembled WGS sequence"/>
</dbReference>
<keyword evidence="1" id="KW-1133">Transmembrane helix</keyword>
<sequence length="171" mass="19136">MSAATTNIPSIRQAIECISSVVLVYSLFVVINLKSAKILRIFHATNERNKEVSWTCPDCKAKDNDLLVVDNTLKKIKKLFISKLSTFLSHTLDSRRLPRLVILSPPKCLGRIEIDSEEHTCDLMELSLRQGCDKLPKPMPYLTHVPRTALAVSVKKSSQSVLPVTPIDPIE</sequence>
<evidence type="ECO:0000313" key="3">
    <source>
        <dbReference type="Proteomes" id="UP000078200"/>
    </source>
</evidence>
<keyword evidence="3" id="KW-1185">Reference proteome</keyword>
<evidence type="ECO:0000313" key="2">
    <source>
        <dbReference type="EnsemblMetazoa" id="GAUT008282-PA"/>
    </source>
</evidence>
<keyword evidence="1" id="KW-0472">Membrane</keyword>
<organism evidence="2 3">
    <name type="scientific">Glossina austeni</name>
    <name type="common">Savannah tsetse fly</name>
    <dbReference type="NCBI Taxonomy" id="7395"/>
    <lineage>
        <taxon>Eukaryota</taxon>
        <taxon>Metazoa</taxon>
        <taxon>Ecdysozoa</taxon>
        <taxon>Arthropoda</taxon>
        <taxon>Hexapoda</taxon>
        <taxon>Insecta</taxon>
        <taxon>Pterygota</taxon>
        <taxon>Neoptera</taxon>
        <taxon>Endopterygota</taxon>
        <taxon>Diptera</taxon>
        <taxon>Brachycera</taxon>
        <taxon>Muscomorpha</taxon>
        <taxon>Hippoboscoidea</taxon>
        <taxon>Glossinidae</taxon>
        <taxon>Glossina</taxon>
    </lineage>
</organism>
<feature type="transmembrane region" description="Helical" evidence="1">
    <location>
        <begin position="12"/>
        <end position="33"/>
    </location>
</feature>
<accession>A0A1A9ULE7</accession>
<reference evidence="2" key="1">
    <citation type="submission" date="2020-05" db="UniProtKB">
        <authorList>
            <consortium name="EnsemblMetazoa"/>
        </authorList>
    </citation>
    <scope>IDENTIFICATION</scope>
    <source>
        <strain evidence="2">TTRI</strain>
    </source>
</reference>
<protein>
    <submittedName>
        <fullName evidence="2">Uncharacterized protein</fullName>
    </submittedName>
</protein>
<evidence type="ECO:0000256" key="1">
    <source>
        <dbReference type="SAM" id="Phobius"/>
    </source>
</evidence>
<proteinExistence type="predicted"/>
<dbReference type="EnsemblMetazoa" id="GAUT008282-RA">
    <property type="protein sequence ID" value="GAUT008282-PA"/>
    <property type="gene ID" value="GAUT008282"/>
</dbReference>
<name>A0A1A9ULE7_GLOAU</name>
<dbReference type="VEuPathDB" id="VectorBase:GAUT008282"/>